<proteinExistence type="predicted"/>
<dbReference type="Proteomes" id="UP000028135">
    <property type="component" value="Unassembled WGS sequence"/>
</dbReference>
<keyword evidence="1" id="KW-1133">Transmembrane helix</keyword>
<protein>
    <submittedName>
        <fullName evidence="2">Uncharacterized protein</fullName>
    </submittedName>
</protein>
<feature type="transmembrane region" description="Helical" evidence="1">
    <location>
        <begin position="12"/>
        <end position="32"/>
    </location>
</feature>
<evidence type="ECO:0000313" key="3">
    <source>
        <dbReference type="Proteomes" id="UP000028135"/>
    </source>
</evidence>
<reference evidence="2 3" key="1">
    <citation type="submission" date="2014-05" db="EMBL/GenBank/DDBJ databases">
        <title>Genome Announcement of Sphingobium lucknowense F2.</title>
        <authorList>
            <person name="Lal R."/>
            <person name="Negi V."/>
            <person name="Lata P."/>
            <person name="Sangwan N."/>
            <person name="Gupta S.K."/>
            <person name="Rao D.L.N."/>
            <person name="Das S."/>
        </authorList>
    </citation>
    <scope>NUCLEOTIDE SEQUENCE [LARGE SCALE GENOMIC DNA]</scope>
    <source>
        <strain evidence="2 3">F2</strain>
    </source>
</reference>
<gene>
    <name evidence="2" type="ORF">AL00_04265</name>
</gene>
<keyword evidence="1" id="KW-0472">Membrane</keyword>
<name>A0A8E0WUG4_9SPHN</name>
<organism evidence="2 3">
    <name type="scientific">Sphingobium indicum F2</name>
    <dbReference type="NCBI Taxonomy" id="1450518"/>
    <lineage>
        <taxon>Bacteria</taxon>
        <taxon>Pseudomonadati</taxon>
        <taxon>Pseudomonadota</taxon>
        <taxon>Alphaproteobacteria</taxon>
        <taxon>Sphingomonadales</taxon>
        <taxon>Sphingomonadaceae</taxon>
        <taxon>Sphingobium</taxon>
    </lineage>
</organism>
<accession>A0A8E0WUG4</accession>
<comment type="caution">
    <text evidence="2">The sequence shown here is derived from an EMBL/GenBank/DDBJ whole genome shotgun (WGS) entry which is preliminary data.</text>
</comment>
<keyword evidence="1" id="KW-0812">Transmembrane</keyword>
<sequence length="60" mass="6345">MGSLVWVLNLWSLRLAVGAAALAITGATITLYGQAQAARDRLDAAYAHVQEDAGSMWEGL</sequence>
<dbReference type="AlphaFoldDB" id="A0A8E0WUG4"/>
<evidence type="ECO:0000256" key="1">
    <source>
        <dbReference type="SAM" id="Phobius"/>
    </source>
</evidence>
<dbReference type="EMBL" id="JANF02000012">
    <property type="protein sequence ID" value="KER37632.1"/>
    <property type="molecule type" value="Genomic_DNA"/>
</dbReference>
<evidence type="ECO:0000313" key="2">
    <source>
        <dbReference type="EMBL" id="KER37632.1"/>
    </source>
</evidence>